<reference evidence="10 11" key="1">
    <citation type="submission" date="2018-11" db="EMBL/GenBank/DDBJ databases">
        <title>Genomes From Bacteria Associated with the Canine Oral Cavity: a Test Case for Automated Genome-Based Taxonomic Assignment.</title>
        <authorList>
            <person name="Coil D.A."/>
            <person name="Jospin G."/>
            <person name="Darling A.E."/>
            <person name="Wallis C."/>
            <person name="Davis I.J."/>
            <person name="Harris S."/>
            <person name="Eisen J.A."/>
            <person name="Holcombe L.J."/>
            <person name="O'Flynn C."/>
        </authorList>
    </citation>
    <scope>NUCLEOTIDE SEQUENCE [LARGE SCALE GENOMIC DNA]</scope>
    <source>
        <strain evidence="10 11">OH770</strain>
    </source>
</reference>
<feature type="transmembrane region" description="Helical" evidence="9">
    <location>
        <begin position="63"/>
        <end position="84"/>
    </location>
</feature>
<dbReference type="AlphaFoldDB" id="A0A3P1SGG2"/>
<dbReference type="GO" id="GO:0055085">
    <property type="term" value="P:transmembrane transport"/>
    <property type="evidence" value="ECO:0007669"/>
    <property type="project" value="InterPro"/>
</dbReference>
<keyword evidence="4" id="KW-1003">Cell membrane</keyword>
<evidence type="ECO:0000256" key="1">
    <source>
        <dbReference type="ARBA" id="ARBA00004651"/>
    </source>
</evidence>
<dbReference type="Gene3D" id="1.50.10.150">
    <property type="entry name" value="Voltage-dependent anion channel"/>
    <property type="match status" value="1"/>
</dbReference>
<dbReference type="InterPro" id="IPR038665">
    <property type="entry name" value="Voltage-dep_anion_channel_sf"/>
</dbReference>
<sequence length="379" mass="39610">MPHALPLLLASPERPRQTPGTTHPISAPPLPGAGPAWFPSVMGTGILAGLLQTHAHTIPGAHFLAPATLIICWLLLLGLTLTFTLRCLTQPGVLRAALTLPAQIPFWGTVSMGILSAGSSTTMVLPAHLPGSDTLAWQIDTVTWTIGTIIGVLSALYFGTRLVGPNLGDPTPVWGLAVVGPMVSATTGALLAQHVPTQFAPYILMAALSCFFLALSLGLVIFAYAYQRHWRTAPIPLVASASSWIPLGLVGQSTAAVQAMAHTAAPMTSPEFAHALAHMANVYGYVMFFVGTPLIAWATLVTLRGFQHRMPFTPGWWALTFPIGTLALGATLLGRGTGYPAFTGCGVAATVILIGTVTLCLVASAHAVTRAVLRPTSLS</sequence>
<evidence type="ECO:0000256" key="3">
    <source>
        <dbReference type="ARBA" id="ARBA00022448"/>
    </source>
</evidence>
<keyword evidence="5 9" id="KW-0812">Transmembrane</keyword>
<keyword evidence="3" id="KW-0813">Transport</keyword>
<dbReference type="InterPro" id="IPR004695">
    <property type="entry name" value="SLAC1/Mae1/Ssu1/TehA"/>
</dbReference>
<dbReference type="PANTHER" id="PTHR31686">
    <property type="match status" value="1"/>
</dbReference>
<evidence type="ECO:0000256" key="7">
    <source>
        <dbReference type="ARBA" id="ARBA00023136"/>
    </source>
</evidence>
<dbReference type="EMBL" id="RQZF01000002">
    <property type="protein sequence ID" value="RRC96010.1"/>
    <property type="molecule type" value="Genomic_DNA"/>
</dbReference>
<feature type="transmembrane region" description="Helical" evidence="9">
    <location>
        <begin position="172"/>
        <end position="192"/>
    </location>
</feature>
<keyword evidence="7 9" id="KW-0472">Membrane</keyword>
<dbReference type="RefSeq" id="WP_124868843.1">
    <property type="nucleotide sequence ID" value="NZ_RQZF01000002.1"/>
</dbReference>
<feature type="transmembrane region" description="Helical" evidence="9">
    <location>
        <begin position="315"/>
        <end position="333"/>
    </location>
</feature>
<feature type="transmembrane region" description="Helical" evidence="9">
    <location>
        <begin position="339"/>
        <end position="364"/>
    </location>
</feature>
<evidence type="ECO:0000256" key="9">
    <source>
        <dbReference type="SAM" id="Phobius"/>
    </source>
</evidence>
<keyword evidence="11" id="KW-1185">Reference proteome</keyword>
<proteinExistence type="inferred from homology"/>
<comment type="caution">
    <text evidence="10">The sequence shown here is derived from an EMBL/GenBank/DDBJ whole genome shotgun (WGS) entry which is preliminary data.</text>
</comment>
<evidence type="ECO:0000256" key="4">
    <source>
        <dbReference type="ARBA" id="ARBA00022475"/>
    </source>
</evidence>
<evidence type="ECO:0000313" key="10">
    <source>
        <dbReference type="EMBL" id="RRC96010.1"/>
    </source>
</evidence>
<feature type="transmembrane region" description="Helical" evidence="9">
    <location>
        <begin position="282"/>
        <end position="303"/>
    </location>
</feature>
<feature type="transmembrane region" description="Helical" evidence="9">
    <location>
        <begin position="104"/>
        <end position="129"/>
    </location>
</feature>
<dbReference type="InterPro" id="IPR051629">
    <property type="entry name" value="Sulfite_efflux_TDT"/>
</dbReference>
<dbReference type="Pfam" id="PF03595">
    <property type="entry name" value="SLAC1"/>
    <property type="match status" value="1"/>
</dbReference>
<name>A0A3P1SGG2_9ACTO</name>
<evidence type="ECO:0000256" key="5">
    <source>
        <dbReference type="ARBA" id="ARBA00022692"/>
    </source>
</evidence>
<evidence type="ECO:0000256" key="2">
    <source>
        <dbReference type="ARBA" id="ARBA00008566"/>
    </source>
</evidence>
<comment type="subcellular location">
    <subcellularLocation>
        <location evidence="1">Cell membrane</location>
        <topology evidence="1">Multi-pass membrane protein</topology>
    </subcellularLocation>
</comment>
<dbReference type="OrthoDB" id="958273at2"/>
<comment type="similarity">
    <text evidence="2">Belongs to the tellurite-resistance/dicarboxylate transporter (TDT) family.</text>
</comment>
<gene>
    <name evidence="10" type="ORF">EII11_03985</name>
</gene>
<evidence type="ECO:0000256" key="6">
    <source>
        <dbReference type="ARBA" id="ARBA00022989"/>
    </source>
</evidence>
<feature type="transmembrane region" description="Helical" evidence="9">
    <location>
        <begin position="141"/>
        <end position="160"/>
    </location>
</feature>
<keyword evidence="6 9" id="KW-1133">Transmembrane helix</keyword>
<accession>A0A3P1SGG2</accession>
<organism evidence="10 11">
    <name type="scientific">Schaalia canis</name>
    <dbReference type="NCBI Taxonomy" id="100469"/>
    <lineage>
        <taxon>Bacteria</taxon>
        <taxon>Bacillati</taxon>
        <taxon>Actinomycetota</taxon>
        <taxon>Actinomycetes</taxon>
        <taxon>Actinomycetales</taxon>
        <taxon>Actinomycetaceae</taxon>
        <taxon>Schaalia</taxon>
    </lineage>
</organism>
<dbReference type="GO" id="GO:0005886">
    <property type="term" value="C:plasma membrane"/>
    <property type="evidence" value="ECO:0007669"/>
    <property type="project" value="UniProtKB-SubCell"/>
</dbReference>
<dbReference type="CDD" id="cd09320">
    <property type="entry name" value="TDT_like_2"/>
    <property type="match status" value="1"/>
</dbReference>
<feature type="transmembrane region" description="Helical" evidence="9">
    <location>
        <begin position="199"/>
        <end position="226"/>
    </location>
</feature>
<dbReference type="Proteomes" id="UP000280444">
    <property type="component" value="Unassembled WGS sequence"/>
</dbReference>
<dbReference type="PANTHER" id="PTHR31686:SF1">
    <property type="entry name" value="SULFITE EFFLUX PUMP SSU1"/>
    <property type="match status" value="1"/>
</dbReference>
<evidence type="ECO:0000256" key="8">
    <source>
        <dbReference type="SAM" id="MobiDB-lite"/>
    </source>
</evidence>
<feature type="region of interest" description="Disordered" evidence="8">
    <location>
        <begin position="10"/>
        <end position="30"/>
    </location>
</feature>
<protein>
    <submittedName>
        <fullName evidence="10">C4-dicarboxylate ABC transporter</fullName>
    </submittedName>
</protein>
<evidence type="ECO:0000313" key="11">
    <source>
        <dbReference type="Proteomes" id="UP000280444"/>
    </source>
</evidence>